<evidence type="ECO:0000313" key="2">
    <source>
        <dbReference type="Proteomes" id="UP001236620"/>
    </source>
</evidence>
<comment type="caution">
    <text evidence="1">The sequence shown here is derived from an EMBL/GenBank/DDBJ whole genome shotgun (WGS) entry which is preliminary data.</text>
</comment>
<dbReference type="GO" id="GO:0032259">
    <property type="term" value="P:methylation"/>
    <property type="evidence" value="ECO:0007669"/>
    <property type="project" value="UniProtKB-KW"/>
</dbReference>
<dbReference type="Proteomes" id="UP001236620">
    <property type="component" value="Unassembled WGS sequence"/>
</dbReference>
<dbReference type="PANTHER" id="PTHR38451:SF1">
    <property type="entry name" value="TRNA (ADENINE(22)-N(1))-METHYLTRANSFERASE"/>
    <property type="match status" value="1"/>
</dbReference>
<organism evidence="1 2">
    <name type="scientific">Mycoplasma yeatsii</name>
    <dbReference type="NCBI Taxonomy" id="51365"/>
    <lineage>
        <taxon>Bacteria</taxon>
        <taxon>Bacillati</taxon>
        <taxon>Mycoplasmatota</taxon>
        <taxon>Mollicutes</taxon>
        <taxon>Mycoplasmataceae</taxon>
        <taxon>Mycoplasma</taxon>
    </lineage>
</organism>
<dbReference type="PANTHER" id="PTHR38451">
    <property type="entry name" value="TRNA (ADENINE(22)-N(1))-METHYLTRANSFERASE"/>
    <property type="match status" value="1"/>
</dbReference>
<dbReference type="InterPro" id="IPR006901">
    <property type="entry name" value="TrmK"/>
</dbReference>
<dbReference type="Pfam" id="PF12847">
    <property type="entry name" value="Methyltransf_18"/>
    <property type="match status" value="1"/>
</dbReference>
<dbReference type="SUPFAM" id="SSF53335">
    <property type="entry name" value="S-adenosyl-L-methionine-dependent methyltransferases"/>
    <property type="match status" value="1"/>
</dbReference>
<gene>
    <name evidence="1" type="ORF">J2Z63_000461</name>
</gene>
<dbReference type="RefSeq" id="WP_307444813.1">
    <property type="nucleotide sequence ID" value="NZ_JAUSWP010000003.1"/>
</dbReference>
<protein>
    <submittedName>
        <fullName evidence="1">tRNA (Adenine22-N1)-methyltransferase</fullName>
        <ecNumber evidence="1">2.1.1.217</ecNumber>
    </submittedName>
</protein>
<keyword evidence="1" id="KW-0808">Transferase</keyword>
<keyword evidence="2" id="KW-1185">Reference proteome</keyword>
<dbReference type="InterPro" id="IPR029063">
    <property type="entry name" value="SAM-dependent_MTases_sf"/>
</dbReference>
<dbReference type="EC" id="2.1.1.217" evidence="1"/>
<dbReference type="EMBL" id="JAUSWP010000003">
    <property type="protein sequence ID" value="MDQ0567816.1"/>
    <property type="molecule type" value="Genomic_DNA"/>
</dbReference>
<reference evidence="1" key="1">
    <citation type="submission" date="2023-07" db="EMBL/GenBank/DDBJ databases">
        <title>Genomic Encyclopedia of Type Strains, Phase IV (KMG-IV): sequencing the most valuable type-strain genomes for metagenomic binning, comparative biology and taxonomic classification.</title>
        <authorList>
            <person name="Goeker M."/>
        </authorList>
    </citation>
    <scope>NUCLEOTIDE SEQUENCE [LARGE SCALE GENOMIC DNA]</scope>
    <source>
        <strain evidence="1">DSM 22019</strain>
    </source>
</reference>
<dbReference type="GO" id="GO:0160105">
    <property type="term" value="F:tRNA (adenine(22)-N1)-methyltransferase activity"/>
    <property type="evidence" value="ECO:0007669"/>
    <property type="project" value="UniProtKB-EC"/>
</dbReference>
<accession>A0ABU0NEE1</accession>
<dbReference type="PIRSF" id="PIRSF018637">
    <property type="entry name" value="TrmK"/>
    <property type="match status" value="1"/>
</dbReference>
<dbReference type="Gene3D" id="3.40.50.150">
    <property type="entry name" value="Vaccinia Virus protein VP39"/>
    <property type="match status" value="1"/>
</dbReference>
<evidence type="ECO:0000313" key="1">
    <source>
        <dbReference type="EMBL" id="MDQ0567816.1"/>
    </source>
</evidence>
<name>A0ABU0NEE1_9MOLU</name>
<sequence length="225" mass="25791">MISKRLKSVSLLIDNANVVADIGTDHAYLPIYLVKNNKAKKVYACDLNKKPLQSAKENISKFGFDSQIFTILSNGLEFVSNESIENIDIVTICGLGSQTILDILSKDHKKISKYIICSNTQISQIRKWTVDKDFKITHEQFVIDDKHCYWIAAVDKNLKSDLKNDQYIRFGDKSFFIKDQEYINFLTSESNNLKRILKQIDTSNPRSQEIQAQIDQIGEYINVIS</sequence>
<proteinExistence type="predicted"/>
<keyword evidence="1" id="KW-0489">Methyltransferase</keyword>